<organism evidence="1 2">
    <name type="scientific">Stylophora pistillata</name>
    <name type="common">Smooth cauliflower coral</name>
    <dbReference type="NCBI Taxonomy" id="50429"/>
    <lineage>
        <taxon>Eukaryota</taxon>
        <taxon>Metazoa</taxon>
        <taxon>Cnidaria</taxon>
        <taxon>Anthozoa</taxon>
        <taxon>Hexacorallia</taxon>
        <taxon>Scleractinia</taxon>
        <taxon>Astrocoeniina</taxon>
        <taxon>Pocilloporidae</taxon>
        <taxon>Stylophora</taxon>
    </lineage>
</organism>
<reference evidence="2" key="1">
    <citation type="journal article" date="2017" name="bioRxiv">
        <title>Comparative analysis of the genomes of Stylophora pistillata and Acropora digitifera provides evidence for extensive differences between species of corals.</title>
        <authorList>
            <person name="Voolstra C.R."/>
            <person name="Li Y."/>
            <person name="Liew Y.J."/>
            <person name="Baumgarten S."/>
            <person name="Zoccola D."/>
            <person name="Flot J.-F."/>
            <person name="Tambutte S."/>
            <person name="Allemand D."/>
            <person name="Aranda M."/>
        </authorList>
    </citation>
    <scope>NUCLEOTIDE SEQUENCE [LARGE SCALE GENOMIC DNA]</scope>
</reference>
<comment type="caution">
    <text evidence="1">The sequence shown here is derived from an EMBL/GenBank/DDBJ whole genome shotgun (WGS) entry which is preliminary data.</text>
</comment>
<accession>A0A2B4RP07</accession>
<evidence type="ECO:0000313" key="1">
    <source>
        <dbReference type="EMBL" id="PFX18068.1"/>
    </source>
</evidence>
<sequence>MGLTAQQLLTQFTFHFCSQLAYSAGVLKRELSIFKAQHETALPKEVVLEQPDQHALGSKERGSSWDKILKNLVNGRMKVTKQSITKRFTKLYEERKEGEEIQWS</sequence>
<protein>
    <submittedName>
        <fullName evidence="1">Uncharacterized protein</fullName>
    </submittedName>
</protein>
<proteinExistence type="predicted"/>
<gene>
    <name evidence="1" type="ORF">AWC38_SpisGene17581</name>
</gene>
<dbReference type="Proteomes" id="UP000225706">
    <property type="component" value="Unassembled WGS sequence"/>
</dbReference>
<dbReference type="EMBL" id="LSMT01000432">
    <property type="protein sequence ID" value="PFX18068.1"/>
    <property type="molecule type" value="Genomic_DNA"/>
</dbReference>
<evidence type="ECO:0000313" key="2">
    <source>
        <dbReference type="Proteomes" id="UP000225706"/>
    </source>
</evidence>
<name>A0A2B4RP07_STYPI</name>
<dbReference type="AlphaFoldDB" id="A0A2B4RP07"/>
<keyword evidence="2" id="KW-1185">Reference proteome</keyword>